<dbReference type="AlphaFoldDB" id="A0A399J0N0"/>
<proteinExistence type="predicted"/>
<accession>A0A399J0N0</accession>
<dbReference type="InterPro" id="IPR016162">
    <property type="entry name" value="Ald_DH_N"/>
</dbReference>
<keyword evidence="3" id="KW-1185">Reference proteome</keyword>
<name>A0A399J0N0_9RHOB</name>
<gene>
    <name evidence="2" type="ORF">DL237_08975</name>
    <name evidence="1" type="ORF">DL237_17545</name>
</gene>
<reference evidence="2 3" key="1">
    <citation type="submission" date="2018-08" db="EMBL/GenBank/DDBJ databases">
        <title>Pseudooceanicola sediminis CY03 in the family Rhodobacteracea.</title>
        <authorList>
            <person name="Zhang Y.-J."/>
        </authorList>
    </citation>
    <scope>NUCLEOTIDE SEQUENCE [LARGE SCALE GENOMIC DNA]</scope>
    <source>
        <strain evidence="2 3">CY03</strain>
    </source>
</reference>
<protein>
    <submittedName>
        <fullName evidence="2">Aldehyde dehydrogenase (NADP(+))</fullName>
    </submittedName>
</protein>
<feature type="non-terminal residue" evidence="2">
    <location>
        <position position="1"/>
    </location>
</feature>
<evidence type="ECO:0000313" key="1">
    <source>
        <dbReference type="EMBL" id="RII37296.1"/>
    </source>
</evidence>
<dbReference type="Proteomes" id="UP000265848">
    <property type="component" value="Unassembled WGS sequence"/>
</dbReference>
<evidence type="ECO:0000313" key="3">
    <source>
        <dbReference type="Proteomes" id="UP000265848"/>
    </source>
</evidence>
<dbReference type="GO" id="GO:0016491">
    <property type="term" value="F:oxidoreductase activity"/>
    <property type="evidence" value="ECO:0007669"/>
    <property type="project" value="InterPro"/>
</dbReference>
<dbReference type="EMBL" id="QWJJ01000018">
    <property type="protein sequence ID" value="RII37296.1"/>
    <property type="molecule type" value="Genomic_DNA"/>
</dbReference>
<evidence type="ECO:0000313" key="2">
    <source>
        <dbReference type="EMBL" id="RII38821.1"/>
    </source>
</evidence>
<organism evidence="2 3">
    <name type="scientific">Pseudooceanicola sediminis</name>
    <dbReference type="NCBI Taxonomy" id="2211117"/>
    <lineage>
        <taxon>Bacteria</taxon>
        <taxon>Pseudomonadati</taxon>
        <taxon>Pseudomonadota</taxon>
        <taxon>Alphaproteobacteria</taxon>
        <taxon>Rhodobacterales</taxon>
        <taxon>Paracoccaceae</taxon>
        <taxon>Pseudooceanicola</taxon>
    </lineage>
</organism>
<dbReference type="EMBL" id="QWJJ01000007">
    <property type="protein sequence ID" value="RII38821.1"/>
    <property type="molecule type" value="Genomic_DNA"/>
</dbReference>
<comment type="caution">
    <text evidence="2">The sequence shown here is derived from an EMBL/GenBank/DDBJ whole genome shotgun (WGS) entry which is preliminary data.</text>
</comment>
<sequence length="53" mass="5544">TGVEVADAMVHGGPYPASTNFGATSVGTLSIRRFLRPVCFQNIPKGVLPDDIA</sequence>
<dbReference type="Gene3D" id="3.40.605.10">
    <property type="entry name" value="Aldehyde Dehydrogenase, Chain A, domain 1"/>
    <property type="match status" value="1"/>
</dbReference>